<organism evidence="4 5">
    <name type="scientific">Papio anubis</name>
    <name type="common">Olive baboon</name>
    <dbReference type="NCBI Taxonomy" id="9555"/>
    <lineage>
        <taxon>Eukaryota</taxon>
        <taxon>Metazoa</taxon>
        <taxon>Chordata</taxon>
        <taxon>Craniata</taxon>
        <taxon>Vertebrata</taxon>
        <taxon>Euteleostomi</taxon>
        <taxon>Mammalia</taxon>
        <taxon>Eutheria</taxon>
        <taxon>Euarchontoglires</taxon>
        <taxon>Primates</taxon>
        <taxon>Haplorrhini</taxon>
        <taxon>Catarrhini</taxon>
        <taxon>Cercopithecidae</taxon>
        <taxon>Cercopithecinae</taxon>
        <taxon>Papio</taxon>
    </lineage>
</organism>
<feature type="compositionally biased region" description="Basic and acidic residues" evidence="2">
    <location>
        <begin position="33"/>
        <end position="61"/>
    </location>
</feature>
<dbReference type="GeneTree" id="ENSGT00390000007552"/>
<dbReference type="InterPro" id="IPR050802">
    <property type="entry name" value="EF-GSTs"/>
</dbReference>
<dbReference type="InterPro" id="IPR001662">
    <property type="entry name" value="EF1B_G_C"/>
</dbReference>
<accession>A0A8I5NYQ0</accession>
<dbReference type="SMART" id="SM01183">
    <property type="entry name" value="EF1G"/>
    <property type="match status" value="1"/>
</dbReference>
<dbReference type="PROSITE" id="PS50040">
    <property type="entry name" value="EF1G_C"/>
    <property type="match status" value="1"/>
</dbReference>
<keyword evidence="5" id="KW-1185">Reference proteome</keyword>
<evidence type="ECO:0000313" key="5">
    <source>
        <dbReference type="Proteomes" id="UP000028761"/>
    </source>
</evidence>
<dbReference type="AlphaFoldDB" id="A0A8I5NYQ0"/>
<dbReference type="Proteomes" id="UP000028761">
    <property type="component" value="Chromosome 9"/>
</dbReference>
<evidence type="ECO:0000313" key="4">
    <source>
        <dbReference type="Ensembl" id="ENSPANP00000060423.1"/>
    </source>
</evidence>
<dbReference type="OMA" id="CLHLPFR"/>
<feature type="domain" description="EF-1-gamma C-terminal" evidence="3">
    <location>
        <begin position="69"/>
        <end position="174"/>
    </location>
</feature>
<proteinExistence type="predicted"/>
<dbReference type="GO" id="GO:0005634">
    <property type="term" value="C:nucleus"/>
    <property type="evidence" value="ECO:0007669"/>
    <property type="project" value="TreeGrafter"/>
</dbReference>
<sequence length="186" mass="21552">MHHNKQATENAEEEVKLCERMAQFDAKTFAETQPKKDTPRKEKGLQEEKQKPQAERKEEPRTPSLTCPRGMFQRLDKLRKNDFASVILFGTNNSSSISGVWVFRGQELAFPLSPDWQVDYKSYTWWKLDPAARRPRRWFESTFPGRGPSSMWAKSSIRARSSSEHLLPLPSCLHLPFREMGVIKGN</sequence>
<dbReference type="PANTHER" id="PTHR43986">
    <property type="entry name" value="ELONGATION FACTOR 1-GAMMA"/>
    <property type="match status" value="1"/>
</dbReference>
<dbReference type="SUPFAM" id="SSF89942">
    <property type="entry name" value="eEF1-gamma domain"/>
    <property type="match status" value="1"/>
</dbReference>
<protein>
    <recommendedName>
        <fullName evidence="3">EF-1-gamma C-terminal domain-containing protein</fullName>
    </recommendedName>
</protein>
<keyword evidence="1" id="KW-0251">Elongation factor</keyword>
<dbReference type="PANTHER" id="PTHR43986:SF1">
    <property type="entry name" value="ELONGATION FACTOR 1-GAMMA"/>
    <property type="match status" value="1"/>
</dbReference>
<feature type="region of interest" description="Disordered" evidence="2">
    <location>
        <begin position="26"/>
        <end position="68"/>
    </location>
</feature>
<dbReference type="GO" id="GO:0003746">
    <property type="term" value="F:translation elongation factor activity"/>
    <property type="evidence" value="ECO:0007669"/>
    <property type="project" value="UniProtKB-UniRule"/>
</dbReference>
<dbReference type="Gene3D" id="3.30.70.1010">
    <property type="entry name" value="Translation elongation factor EF1B, gamma chain, conserved domain"/>
    <property type="match status" value="1"/>
</dbReference>
<dbReference type="Pfam" id="PF00647">
    <property type="entry name" value="EF1G"/>
    <property type="match status" value="1"/>
</dbReference>
<keyword evidence="1" id="KW-0648">Protein biosynthesis</keyword>
<evidence type="ECO:0000256" key="1">
    <source>
        <dbReference type="PROSITE-ProRule" id="PRU00519"/>
    </source>
</evidence>
<evidence type="ECO:0000256" key="2">
    <source>
        <dbReference type="SAM" id="MobiDB-lite"/>
    </source>
</evidence>
<dbReference type="InterPro" id="IPR036433">
    <property type="entry name" value="EF1B_G_C_sf"/>
</dbReference>
<dbReference type="GO" id="GO:0005737">
    <property type="term" value="C:cytoplasm"/>
    <property type="evidence" value="ECO:0007669"/>
    <property type="project" value="TreeGrafter"/>
</dbReference>
<dbReference type="Ensembl" id="ENSPANT00000079673.1">
    <property type="protein sequence ID" value="ENSPANP00000060423.1"/>
    <property type="gene ID" value="ENSPANG00000041580.1"/>
</dbReference>
<reference evidence="4 5" key="1">
    <citation type="submission" date="2012-03" db="EMBL/GenBank/DDBJ databases">
        <title>Whole Genome Assembly of Papio anubis.</title>
        <authorList>
            <person name="Liu Y.L."/>
            <person name="Abraham K.A."/>
            <person name="Akbar H.A."/>
            <person name="Ali S.A."/>
            <person name="Anosike U.A."/>
            <person name="Aqrawi P.A."/>
            <person name="Arias F.A."/>
            <person name="Attaway T.A."/>
            <person name="Awwad R.A."/>
            <person name="Babu C.B."/>
            <person name="Bandaranaike D.B."/>
            <person name="Battles P.B."/>
            <person name="Bell A.B."/>
            <person name="Beltran B.B."/>
            <person name="Berhane-Mersha D.B."/>
            <person name="Bess C.B."/>
            <person name="Bickham C.B."/>
            <person name="Bolden T.B."/>
            <person name="Carter K.C."/>
            <person name="Chau D.C."/>
            <person name="Chavez A.C."/>
            <person name="Clerc-Blankenburg K.C."/>
            <person name="Coyle M.C."/>
            <person name="Dao M.D."/>
            <person name="Davila M.L.D."/>
            <person name="Davy-Carroll L.D."/>
            <person name="Denson S.D."/>
            <person name="Dinh H.D."/>
            <person name="Fernandez S.F."/>
            <person name="Fernando P.F."/>
            <person name="Forbes L.F."/>
            <person name="Francis C.F."/>
            <person name="Francisco L.F."/>
            <person name="Fu Q.F."/>
            <person name="Garcia-Iii R.G."/>
            <person name="Garrett T.G."/>
            <person name="Gross S.G."/>
            <person name="Gubbala S.G."/>
            <person name="Hirani K.H."/>
            <person name="Hogues M.H."/>
            <person name="Hollins B.H."/>
            <person name="Jackson L.J."/>
            <person name="Javaid M.J."/>
            <person name="Jhangiani S.J."/>
            <person name="Johnson A.J."/>
            <person name="Johnson B.J."/>
            <person name="Jones J.J."/>
            <person name="Joshi V.J."/>
            <person name="Kalu J.K."/>
            <person name="Khan N.K."/>
            <person name="Korchina V.K."/>
            <person name="Kovar C.K."/>
            <person name="Lago L.L."/>
            <person name="Lara F.L."/>
            <person name="Le T.-K.L."/>
            <person name="Lee S.L."/>
            <person name="Legall-Iii F.L."/>
            <person name="Lemon S.L."/>
            <person name="Liu J.L."/>
            <person name="Liu Y.-S.L."/>
            <person name="Liyanage D.L."/>
            <person name="Lopez J.L."/>
            <person name="Lorensuhewa L.L."/>
            <person name="Mata R.M."/>
            <person name="Mathew T.M."/>
            <person name="Mercado C.M."/>
            <person name="Mercado I.M."/>
            <person name="Morales K.M."/>
            <person name="Morgan M.M."/>
            <person name="Munidasa M.M."/>
            <person name="Ngo D.N."/>
            <person name="Nguyen L.N."/>
            <person name="Nguyen T.N."/>
            <person name="Nguyen N.N."/>
            <person name="Obregon M.O."/>
            <person name="Okwuonu G.O."/>
            <person name="Ongeri F.O."/>
            <person name="Onwere C.O."/>
            <person name="Osifeso I.O."/>
            <person name="Parra A.P."/>
            <person name="Patil S.P."/>
            <person name="Perez A.P."/>
            <person name="Perez Y.P."/>
            <person name="Pham C.P."/>
            <person name="Pu L.-L.P."/>
            <person name="Puazo M.P."/>
            <person name="Quiroz J.Q."/>
            <person name="Rouhana J.R."/>
            <person name="Ruiz M.R."/>
            <person name="Ruiz S.-J.R."/>
            <person name="Saada N.S."/>
            <person name="Santibanez J.S."/>
            <person name="Scheel M.S."/>
            <person name="Schneider B.S."/>
            <person name="Simmons D.S."/>
            <person name="Sisson I.S."/>
            <person name="Tang L.-Y.T."/>
            <person name="Thornton R.T."/>
            <person name="Tisius J.T."/>
            <person name="Toledanes G.T."/>
            <person name="Trejos Z.T."/>
            <person name="Usmani K.U."/>
            <person name="Varghese R.V."/>
            <person name="Vattathil S.V."/>
            <person name="Vee V.V."/>
            <person name="Walker D.W."/>
            <person name="Weissenberger G.W."/>
            <person name="White C.W."/>
            <person name="Williams A.W."/>
            <person name="Woodworth J.W."/>
            <person name="Wright R.W."/>
            <person name="Zhu Y.Z."/>
            <person name="Han Y.H."/>
            <person name="Newsham I.N."/>
            <person name="Nazareth L.N."/>
            <person name="Worley K.W."/>
            <person name="Muzny D.M."/>
            <person name="Rogers J.R."/>
            <person name="Gibbs R.G."/>
        </authorList>
    </citation>
    <scope>NUCLEOTIDE SEQUENCE [LARGE SCALE GENOMIC DNA]</scope>
</reference>
<evidence type="ECO:0000259" key="3">
    <source>
        <dbReference type="PROSITE" id="PS50040"/>
    </source>
</evidence>
<name>A0A8I5NYQ0_PAPAN</name>
<reference evidence="4" key="2">
    <citation type="submission" date="2025-08" db="UniProtKB">
        <authorList>
            <consortium name="Ensembl"/>
        </authorList>
    </citation>
    <scope>IDENTIFICATION</scope>
</reference>
<reference evidence="4" key="3">
    <citation type="submission" date="2025-09" db="UniProtKB">
        <authorList>
            <consortium name="Ensembl"/>
        </authorList>
    </citation>
    <scope>IDENTIFICATION</scope>
</reference>